<gene>
    <name evidence="3" type="ORF">DAEQUDRAFT_244543</name>
</gene>
<keyword evidence="2" id="KW-0472">Membrane</keyword>
<feature type="transmembrane region" description="Helical" evidence="2">
    <location>
        <begin position="155"/>
        <end position="177"/>
    </location>
</feature>
<proteinExistence type="predicted"/>
<accession>A0A165QSZ5</accession>
<keyword evidence="2" id="KW-1133">Transmembrane helix</keyword>
<sequence>MSCPSTPTGTSVTTLTLDSVATSYSAYTLSFTLTNSTATSGPCGAATNASTGSVPGQTSCASSTNATAAWTAVVFPVPVLETSTFTQAITITLYDASCDGSDPSTSGSASISSDPPGLPTSTGMFNVLFIELDVTEVRTTTVATGHHKHVALDTAIVGVALGGAATIVVTTIAILLLRRWQRTKREEENRLAAVEGHLGAMAAALRERKSVRSKSSSTVRSRRGPGLIEARQMEVAGQKPAQGNHRNLSRQGGGAFRVPVPNASHPRPIGPHPVADEYADMTTLRNERRLARPRIQMVEVTSGGNNMQGRIL</sequence>
<protein>
    <submittedName>
        <fullName evidence="3">Uncharacterized protein</fullName>
    </submittedName>
</protein>
<name>A0A165QSZ5_9APHY</name>
<evidence type="ECO:0000313" key="3">
    <source>
        <dbReference type="EMBL" id="KZT69893.1"/>
    </source>
</evidence>
<dbReference type="Proteomes" id="UP000076727">
    <property type="component" value="Unassembled WGS sequence"/>
</dbReference>
<organism evidence="3 4">
    <name type="scientific">Daedalea quercina L-15889</name>
    <dbReference type="NCBI Taxonomy" id="1314783"/>
    <lineage>
        <taxon>Eukaryota</taxon>
        <taxon>Fungi</taxon>
        <taxon>Dikarya</taxon>
        <taxon>Basidiomycota</taxon>
        <taxon>Agaricomycotina</taxon>
        <taxon>Agaricomycetes</taxon>
        <taxon>Polyporales</taxon>
        <taxon>Fomitopsis</taxon>
    </lineage>
</organism>
<feature type="region of interest" description="Disordered" evidence="1">
    <location>
        <begin position="208"/>
        <end position="230"/>
    </location>
</feature>
<evidence type="ECO:0000256" key="2">
    <source>
        <dbReference type="SAM" id="Phobius"/>
    </source>
</evidence>
<keyword evidence="2" id="KW-0812">Transmembrane</keyword>
<keyword evidence="4" id="KW-1185">Reference proteome</keyword>
<evidence type="ECO:0000313" key="4">
    <source>
        <dbReference type="Proteomes" id="UP000076727"/>
    </source>
</evidence>
<dbReference type="EMBL" id="KV429055">
    <property type="protein sequence ID" value="KZT69893.1"/>
    <property type="molecule type" value="Genomic_DNA"/>
</dbReference>
<evidence type="ECO:0000256" key="1">
    <source>
        <dbReference type="SAM" id="MobiDB-lite"/>
    </source>
</evidence>
<reference evidence="3 4" key="1">
    <citation type="journal article" date="2016" name="Mol. Biol. Evol.">
        <title>Comparative Genomics of Early-Diverging Mushroom-Forming Fungi Provides Insights into the Origins of Lignocellulose Decay Capabilities.</title>
        <authorList>
            <person name="Nagy L.G."/>
            <person name="Riley R."/>
            <person name="Tritt A."/>
            <person name="Adam C."/>
            <person name="Daum C."/>
            <person name="Floudas D."/>
            <person name="Sun H."/>
            <person name="Yadav J.S."/>
            <person name="Pangilinan J."/>
            <person name="Larsson K.H."/>
            <person name="Matsuura K."/>
            <person name="Barry K."/>
            <person name="Labutti K."/>
            <person name="Kuo R."/>
            <person name="Ohm R.A."/>
            <person name="Bhattacharya S.S."/>
            <person name="Shirouzu T."/>
            <person name="Yoshinaga Y."/>
            <person name="Martin F.M."/>
            <person name="Grigoriev I.V."/>
            <person name="Hibbett D.S."/>
        </authorList>
    </citation>
    <scope>NUCLEOTIDE SEQUENCE [LARGE SCALE GENOMIC DNA]</scope>
    <source>
        <strain evidence="3 4">L-15889</strain>
    </source>
</reference>
<dbReference type="AlphaFoldDB" id="A0A165QSZ5"/>